<proteinExistence type="predicted"/>
<evidence type="ECO:0000313" key="1">
    <source>
        <dbReference type="EMBL" id="WOH10704.1"/>
    </source>
</evidence>
<keyword evidence="2" id="KW-1185">Reference proteome</keyword>
<accession>A0AAF0XPS1</accession>
<gene>
    <name evidence="1" type="ORF">DCAR_0730174</name>
</gene>
<organism evidence="1 2">
    <name type="scientific">Daucus carota subsp. sativus</name>
    <name type="common">Carrot</name>
    <dbReference type="NCBI Taxonomy" id="79200"/>
    <lineage>
        <taxon>Eukaryota</taxon>
        <taxon>Viridiplantae</taxon>
        <taxon>Streptophyta</taxon>
        <taxon>Embryophyta</taxon>
        <taxon>Tracheophyta</taxon>
        <taxon>Spermatophyta</taxon>
        <taxon>Magnoliopsida</taxon>
        <taxon>eudicotyledons</taxon>
        <taxon>Gunneridae</taxon>
        <taxon>Pentapetalae</taxon>
        <taxon>asterids</taxon>
        <taxon>campanulids</taxon>
        <taxon>Apiales</taxon>
        <taxon>Apiaceae</taxon>
        <taxon>Apioideae</taxon>
        <taxon>Scandiceae</taxon>
        <taxon>Daucinae</taxon>
        <taxon>Daucus</taxon>
        <taxon>Daucus sect. Daucus</taxon>
    </lineage>
</organism>
<dbReference type="PANTHER" id="PTHR34563">
    <property type="entry name" value="BNACNNG33880D PROTEIN"/>
    <property type="match status" value="1"/>
</dbReference>
<protein>
    <submittedName>
        <fullName evidence="1">Uncharacterized protein</fullName>
    </submittedName>
</protein>
<evidence type="ECO:0000313" key="2">
    <source>
        <dbReference type="Proteomes" id="UP000077755"/>
    </source>
</evidence>
<reference evidence="1" key="2">
    <citation type="submission" date="2022-03" db="EMBL/GenBank/DDBJ databases">
        <title>Draft title - Genomic analysis of global carrot germplasm unveils the trajectory of domestication and the origin of high carotenoid orange carrot.</title>
        <authorList>
            <person name="Iorizzo M."/>
            <person name="Ellison S."/>
            <person name="Senalik D."/>
            <person name="Macko-Podgorni A."/>
            <person name="Grzebelus D."/>
            <person name="Bostan H."/>
            <person name="Rolling W."/>
            <person name="Curaba J."/>
            <person name="Simon P."/>
        </authorList>
    </citation>
    <scope>NUCLEOTIDE SEQUENCE</scope>
    <source>
        <tissue evidence="1">Leaf</tissue>
    </source>
</reference>
<dbReference type="PANTHER" id="PTHR34563:SF9">
    <property type="entry name" value="MADS-BOX DOMAIN-CONTAINING PROTEIN"/>
    <property type="match status" value="1"/>
</dbReference>
<dbReference type="AlphaFoldDB" id="A0AAF0XPS1"/>
<name>A0AAF0XPS1_DAUCS</name>
<dbReference type="EMBL" id="CP093349">
    <property type="protein sequence ID" value="WOH10704.1"/>
    <property type="molecule type" value="Genomic_DNA"/>
</dbReference>
<dbReference type="Proteomes" id="UP000077755">
    <property type="component" value="Chromosome 7"/>
</dbReference>
<sequence>MGLENLIGSLKKKVLKGLKKKTGVSDYDKIEKSDSMRVEIQSRKARKLIQNTLKVADSPPCST</sequence>
<reference evidence="1" key="1">
    <citation type="journal article" date="2016" name="Nat. Genet.">
        <title>A high-quality carrot genome assembly provides new insights into carotenoid accumulation and asterid genome evolution.</title>
        <authorList>
            <person name="Iorizzo M."/>
            <person name="Ellison S."/>
            <person name="Senalik D."/>
            <person name="Zeng P."/>
            <person name="Satapoomin P."/>
            <person name="Huang J."/>
            <person name="Bowman M."/>
            <person name="Iovene M."/>
            <person name="Sanseverino W."/>
            <person name="Cavagnaro P."/>
            <person name="Yildiz M."/>
            <person name="Macko-Podgorni A."/>
            <person name="Moranska E."/>
            <person name="Grzebelus E."/>
            <person name="Grzebelus D."/>
            <person name="Ashrafi H."/>
            <person name="Zheng Z."/>
            <person name="Cheng S."/>
            <person name="Spooner D."/>
            <person name="Van Deynze A."/>
            <person name="Simon P."/>
        </authorList>
    </citation>
    <scope>NUCLEOTIDE SEQUENCE</scope>
    <source>
        <tissue evidence="1">Leaf</tissue>
    </source>
</reference>